<dbReference type="EMBL" id="NVWI01000001">
    <property type="protein sequence ID" value="PCJ43606.1"/>
    <property type="molecule type" value="Genomic_DNA"/>
</dbReference>
<gene>
    <name evidence="2" type="ORF">COA71_01675</name>
</gene>
<evidence type="ECO:0000256" key="1">
    <source>
        <dbReference type="SAM" id="SignalP"/>
    </source>
</evidence>
<dbReference type="Proteomes" id="UP000228987">
    <property type="component" value="Unassembled WGS sequence"/>
</dbReference>
<protein>
    <recommendedName>
        <fullName evidence="4">Lipoprotein</fullName>
    </recommendedName>
</protein>
<comment type="caution">
    <text evidence="2">The sequence shown here is derived from an EMBL/GenBank/DDBJ whole genome shotgun (WGS) entry which is preliminary data.</text>
</comment>
<dbReference type="AlphaFoldDB" id="A0A2A5CJQ9"/>
<reference evidence="3" key="1">
    <citation type="submission" date="2017-08" db="EMBL/GenBank/DDBJ databases">
        <title>A dynamic microbial community with high functional redundancy inhabits the cold, oxic subseafloor aquifer.</title>
        <authorList>
            <person name="Tully B.J."/>
            <person name="Wheat C.G."/>
            <person name="Glazer B.T."/>
            <person name="Huber J.A."/>
        </authorList>
    </citation>
    <scope>NUCLEOTIDE SEQUENCE [LARGE SCALE GENOMIC DNA]</scope>
</reference>
<evidence type="ECO:0000313" key="3">
    <source>
        <dbReference type="Proteomes" id="UP000228987"/>
    </source>
</evidence>
<feature type="chain" id="PRO_5012585332" description="Lipoprotein" evidence="1">
    <location>
        <begin position="25"/>
        <end position="223"/>
    </location>
</feature>
<evidence type="ECO:0000313" key="2">
    <source>
        <dbReference type="EMBL" id="PCJ43606.1"/>
    </source>
</evidence>
<evidence type="ECO:0008006" key="4">
    <source>
        <dbReference type="Google" id="ProtNLM"/>
    </source>
</evidence>
<accession>A0A2A5CJQ9</accession>
<feature type="signal peptide" evidence="1">
    <location>
        <begin position="1"/>
        <end position="24"/>
    </location>
</feature>
<organism evidence="2 3">
    <name type="scientific">SAR86 cluster bacterium</name>
    <dbReference type="NCBI Taxonomy" id="2030880"/>
    <lineage>
        <taxon>Bacteria</taxon>
        <taxon>Pseudomonadati</taxon>
        <taxon>Pseudomonadota</taxon>
        <taxon>Gammaproteobacteria</taxon>
        <taxon>SAR86 cluster</taxon>
    </lineage>
</organism>
<keyword evidence="1" id="KW-0732">Signal</keyword>
<sequence>MKHHTLSIKAACLICFLIILSACTTTEIDQFRQSDTEIHEGESIVILGRRQSNAYETELDFVECVGNVVASGSDGINVIPESTFLDAMFPFFEPRTAPMRTDHLAQLMAQDIAVEKLEEFGIEYIVWLDGQTQRSGESGSISCAVGPGGGGCFGFGTWTDDSNFEAEIWDMDTLTSAGAISADANGQSYLPALILPIPLLARVESNVCSGMGKQLKSFLNGSV</sequence>
<name>A0A2A5CJQ9_9GAMM</name>
<proteinExistence type="predicted"/>
<dbReference type="PROSITE" id="PS51257">
    <property type="entry name" value="PROKAR_LIPOPROTEIN"/>
    <property type="match status" value="1"/>
</dbReference>